<protein>
    <submittedName>
        <fullName evidence="2">Uncharacterized protein</fullName>
    </submittedName>
</protein>
<keyword evidence="3" id="KW-1185">Reference proteome</keyword>
<dbReference type="Proteomes" id="UP001140217">
    <property type="component" value="Unassembled WGS sequence"/>
</dbReference>
<sequence>MAAADGAPQSKRRRRRLLSRRELRHQGTRIVRVGSENVLQANRGPYTFAALDAAAGASPTPPPLPDDPDREAIASSGASADEAPEAPPPSTPPRADGRPLHRLTLMSERAQRLRVSPTQRRSLTARLPRAPDTISPPSSPSGLPPPLDLDRNILSFTQHQPARPGPPPAAHDATACPPRHRRRRLTPLRRVPEGLRAPAARPPPPLFSTRRPLA</sequence>
<proteinExistence type="predicted"/>
<evidence type="ECO:0000256" key="1">
    <source>
        <dbReference type="SAM" id="MobiDB-lite"/>
    </source>
</evidence>
<dbReference type="EMBL" id="JANBUL010000094">
    <property type="protein sequence ID" value="KAJ2781739.1"/>
    <property type="molecule type" value="Genomic_DNA"/>
</dbReference>
<reference evidence="2" key="1">
    <citation type="submission" date="2022-07" db="EMBL/GenBank/DDBJ databases">
        <title>Phylogenomic reconstructions and comparative analyses of Kickxellomycotina fungi.</title>
        <authorList>
            <person name="Reynolds N.K."/>
            <person name="Stajich J.E."/>
            <person name="Barry K."/>
            <person name="Grigoriev I.V."/>
            <person name="Crous P."/>
            <person name="Smith M.E."/>
        </authorList>
    </citation>
    <scope>NUCLEOTIDE SEQUENCE</scope>
    <source>
        <strain evidence="2">NBRC 105414</strain>
    </source>
</reference>
<dbReference type="OrthoDB" id="5575902at2759"/>
<accession>A0A9W8LJI2</accession>
<feature type="region of interest" description="Disordered" evidence="1">
    <location>
        <begin position="52"/>
        <end position="214"/>
    </location>
</feature>
<organism evidence="2 3">
    <name type="scientific">Coemansia javaensis</name>
    <dbReference type="NCBI Taxonomy" id="2761396"/>
    <lineage>
        <taxon>Eukaryota</taxon>
        <taxon>Fungi</taxon>
        <taxon>Fungi incertae sedis</taxon>
        <taxon>Zoopagomycota</taxon>
        <taxon>Kickxellomycotina</taxon>
        <taxon>Kickxellomycetes</taxon>
        <taxon>Kickxellales</taxon>
        <taxon>Kickxellaceae</taxon>
        <taxon>Coemansia</taxon>
    </lineage>
</organism>
<evidence type="ECO:0000313" key="2">
    <source>
        <dbReference type="EMBL" id="KAJ2781739.1"/>
    </source>
</evidence>
<evidence type="ECO:0000313" key="3">
    <source>
        <dbReference type="Proteomes" id="UP001140217"/>
    </source>
</evidence>
<feature type="compositionally biased region" description="Basic residues" evidence="1">
    <location>
        <begin position="178"/>
        <end position="187"/>
    </location>
</feature>
<name>A0A9W8LJI2_9FUNG</name>
<comment type="caution">
    <text evidence="2">The sequence shown here is derived from an EMBL/GenBank/DDBJ whole genome shotgun (WGS) entry which is preliminary data.</text>
</comment>
<dbReference type="AlphaFoldDB" id="A0A9W8LJI2"/>
<gene>
    <name evidence="2" type="ORF">H4R18_002698</name>
</gene>
<feature type="compositionally biased region" description="Pro residues" evidence="1">
    <location>
        <begin position="137"/>
        <end position="147"/>
    </location>
</feature>
<feature type="region of interest" description="Disordered" evidence="1">
    <location>
        <begin position="1"/>
        <end position="23"/>
    </location>
</feature>